<feature type="region of interest" description="Disordered" evidence="1">
    <location>
        <begin position="1"/>
        <end position="24"/>
    </location>
</feature>
<protein>
    <submittedName>
        <fullName evidence="2">Uncharacterized protein</fullName>
    </submittedName>
</protein>
<sequence>MGDGDGDGDAEPASTAGAAMAVSQFARDERKLQSPASSWLYARSRSCKFGKDPKDGTTPECSPPSYLLLEIKEPRRKGFPVKLVSLLLVYSVLD</sequence>
<accession>A0A0E0G2S5</accession>
<dbReference type="Proteomes" id="UP000006591">
    <property type="component" value="Chromosome 2"/>
</dbReference>
<reference evidence="2" key="2">
    <citation type="submission" date="2018-04" db="EMBL/GenBank/DDBJ databases">
        <title>OnivRS2 (Oryza nivara Reference Sequence Version 2).</title>
        <authorList>
            <person name="Zhang J."/>
            <person name="Kudrna D."/>
            <person name="Lee S."/>
            <person name="Talag J."/>
            <person name="Rajasekar S."/>
            <person name="Welchert J."/>
            <person name="Hsing Y.-I."/>
            <person name="Wing R.A."/>
        </authorList>
    </citation>
    <scope>NUCLEOTIDE SEQUENCE [LARGE SCALE GENOMIC DNA]</scope>
    <source>
        <strain evidence="2">SL10</strain>
    </source>
</reference>
<proteinExistence type="predicted"/>
<dbReference type="EnsemblPlants" id="ONIVA02G07690.1">
    <property type="protein sequence ID" value="ONIVA02G07690.1"/>
    <property type="gene ID" value="ONIVA02G07690"/>
</dbReference>
<feature type="compositionally biased region" description="Acidic residues" evidence="1">
    <location>
        <begin position="1"/>
        <end position="10"/>
    </location>
</feature>
<name>A0A0E0G2S5_ORYNI</name>
<dbReference type="Gramene" id="ONIVA02G07690.1">
    <property type="protein sequence ID" value="ONIVA02G07690.1"/>
    <property type="gene ID" value="ONIVA02G07690"/>
</dbReference>
<organism evidence="2">
    <name type="scientific">Oryza nivara</name>
    <name type="common">Indian wild rice</name>
    <name type="synonym">Oryza sativa f. spontanea</name>
    <dbReference type="NCBI Taxonomy" id="4536"/>
    <lineage>
        <taxon>Eukaryota</taxon>
        <taxon>Viridiplantae</taxon>
        <taxon>Streptophyta</taxon>
        <taxon>Embryophyta</taxon>
        <taxon>Tracheophyta</taxon>
        <taxon>Spermatophyta</taxon>
        <taxon>Magnoliopsida</taxon>
        <taxon>Liliopsida</taxon>
        <taxon>Poales</taxon>
        <taxon>Poaceae</taxon>
        <taxon>BOP clade</taxon>
        <taxon>Oryzoideae</taxon>
        <taxon>Oryzeae</taxon>
        <taxon>Oryzinae</taxon>
        <taxon>Oryza</taxon>
    </lineage>
</organism>
<evidence type="ECO:0000313" key="3">
    <source>
        <dbReference type="Proteomes" id="UP000006591"/>
    </source>
</evidence>
<evidence type="ECO:0000313" key="2">
    <source>
        <dbReference type="EnsemblPlants" id="ONIVA02G07690.1"/>
    </source>
</evidence>
<dbReference type="AlphaFoldDB" id="A0A0E0G2S5"/>
<reference evidence="2" key="1">
    <citation type="submission" date="2015-04" db="UniProtKB">
        <authorList>
            <consortium name="EnsemblPlants"/>
        </authorList>
    </citation>
    <scope>IDENTIFICATION</scope>
    <source>
        <strain evidence="2">SL10</strain>
    </source>
</reference>
<dbReference type="HOGENOM" id="CLU_2389909_0_0_1"/>
<evidence type="ECO:0000256" key="1">
    <source>
        <dbReference type="SAM" id="MobiDB-lite"/>
    </source>
</evidence>
<keyword evidence="3" id="KW-1185">Reference proteome</keyword>